<dbReference type="Pfam" id="PF08281">
    <property type="entry name" value="Sigma70_r4_2"/>
    <property type="match status" value="1"/>
</dbReference>
<protein>
    <submittedName>
        <fullName evidence="8">ECF RNA polymerase sigma factor SigW</fullName>
    </submittedName>
</protein>
<keyword evidence="4" id="KW-0238">DNA-binding</keyword>
<dbReference type="PANTHER" id="PTHR43133">
    <property type="entry name" value="RNA POLYMERASE ECF-TYPE SIGMA FACTO"/>
    <property type="match status" value="1"/>
</dbReference>
<dbReference type="InterPro" id="IPR039425">
    <property type="entry name" value="RNA_pol_sigma-70-like"/>
</dbReference>
<keyword evidence="3" id="KW-0731">Sigma factor</keyword>
<dbReference type="SUPFAM" id="SSF88946">
    <property type="entry name" value="Sigma2 domain of RNA polymerase sigma factors"/>
    <property type="match status" value="1"/>
</dbReference>
<keyword evidence="5" id="KW-0804">Transcription</keyword>
<dbReference type="EMBL" id="JYNZ01000003">
    <property type="protein sequence ID" value="KXK26744.1"/>
    <property type="molecule type" value="Genomic_DNA"/>
</dbReference>
<evidence type="ECO:0000256" key="5">
    <source>
        <dbReference type="ARBA" id="ARBA00023163"/>
    </source>
</evidence>
<dbReference type="AlphaFoldDB" id="A0A136LYJ1"/>
<evidence type="ECO:0000259" key="7">
    <source>
        <dbReference type="Pfam" id="PF08281"/>
    </source>
</evidence>
<dbReference type="STRING" id="1617426.TR69_WS6001000761"/>
<dbReference type="InterPro" id="IPR036388">
    <property type="entry name" value="WH-like_DNA-bd_sf"/>
</dbReference>
<organism evidence="8 9">
    <name type="scientific">candidate division WS6 bacterium OLB20</name>
    <dbReference type="NCBI Taxonomy" id="1617426"/>
    <lineage>
        <taxon>Bacteria</taxon>
        <taxon>Candidatus Dojkabacteria</taxon>
    </lineage>
</organism>
<evidence type="ECO:0000259" key="6">
    <source>
        <dbReference type="Pfam" id="PF04542"/>
    </source>
</evidence>
<dbReference type="InterPro" id="IPR013324">
    <property type="entry name" value="RNA_pol_sigma_r3/r4-like"/>
</dbReference>
<comment type="caution">
    <text evidence="8">The sequence shown here is derived from an EMBL/GenBank/DDBJ whole genome shotgun (WGS) entry which is preliminary data.</text>
</comment>
<dbReference type="PANTHER" id="PTHR43133:SF8">
    <property type="entry name" value="RNA POLYMERASE SIGMA FACTOR HI_1459-RELATED"/>
    <property type="match status" value="1"/>
</dbReference>
<evidence type="ECO:0000256" key="4">
    <source>
        <dbReference type="ARBA" id="ARBA00023125"/>
    </source>
</evidence>
<dbReference type="CDD" id="cd06171">
    <property type="entry name" value="Sigma70_r4"/>
    <property type="match status" value="1"/>
</dbReference>
<dbReference type="InterPro" id="IPR013249">
    <property type="entry name" value="RNA_pol_sigma70_r4_t2"/>
</dbReference>
<evidence type="ECO:0000313" key="8">
    <source>
        <dbReference type="EMBL" id="KXK26744.1"/>
    </source>
</evidence>
<dbReference type="SUPFAM" id="SSF88659">
    <property type="entry name" value="Sigma3 and sigma4 domains of RNA polymerase sigma factors"/>
    <property type="match status" value="1"/>
</dbReference>
<evidence type="ECO:0000256" key="2">
    <source>
        <dbReference type="ARBA" id="ARBA00023015"/>
    </source>
</evidence>
<accession>A0A136LYJ1</accession>
<comment type="similarity">
    <text evidence="1">Belongs to the sigma-70 factor family. ECF subfamily.</text>
</comment>
<sequence>MERTRELQLVEEAKKNLNAFQELYDYYFDRIYGFCLNRLPLKEHAEDITSQVFIAAVEALPRYDTSTGYRFGTWLYRVAHNKIADFYRRSRLQSIADFNEIIDEHADTESEAYRDDIQQQVVRVMTQLNPRYQEILSYKYYAELESDEIAGLMKIRQQQVKVLLHRALKSFKETFSRMYPETETFSLD</sequence>
<dbReference type="Gene3D" id="1.10.10.10">
    <property type="entry name" value="Winged helix-like DNA-binding domain superfamily/Winged helix DNA-binding domain"/>
    <property type="match status" value="1"/>
</dbReference>
<proteinExistence type="inferred from homology"/>
<dbReference type="InterPro" id="IPR014284">
    <property type="entry name" value="RNA_pol_sigma-70_dom"/>
</dbReference>
<evidence type="ECO:0000256" key="3">
    <source>
        <dbReference type="ARBA" id="ARBA00023082"/>
    </source>
</evidence>
<evidence type="ECO:0000256" key="1">
    <source>
        <dbReference type="ARBA" id="ARBA00010641"/>
    </source>
</evidence>
<dbReference type="Gene3D" id="1.10.1740.10">
    <property type="match status" value="1"/>
</dbReference>
<dbReference type="InterPro" id="IPR013325">
    <property type="entry name" value="RNA_pol_sigma_r2"/>
</dbReference>
<feature type="domain" description="RNA polymerase sigma-70 region 2" evidence="6">
    <location>
        <begin position="23"/>
        <end position="91"/>
    </location>
</feature>
<evidence type="ECO:0000313" key="9">
    <source>
        <dbReference type="Proteomes" id="UP000070457"/>
    </source>
</evidence>
<reference evidence="8 9" key="1">
    <citation type="submission" date="2015-02" db="EMBL/GenBank/DDBJ databases">
        <title>Improved understanding of the partial-nitritation anammox process through 23 genomes representing the majority of the microbial community.</title>
        <authorList>
            <person name="Speth D.R."/>
            <person name="In T Zandt M."/>
            <person name="Guerrero Cruz S."/>
            <person name="Jetten M.S."/>
            <person name="Dutilh B.E."/>
        </authorList>
    </citation>
    <scope>NUCLEOTIDE SEQUENCE [LARGE SCALE GENOMIC DNA]</scope>
    <source>
        <strain evidence="8">OLB20</strain>
    </source>
</reference>
<name>A0A136LYJ1_9BACT</name>
<dbReference type="Pfam" id="PF04542">
    <property type="entry name" value="Sigma70_r2"/>
    <property type="match status" value="1"/>
</dbReference>
<feature type="domain" description="RNA polymerase sigma factor 70 region 4 type 2" evidence="7">
    <location>
        <begin position="119"/>
        <end position="169"/>
    </location>
</feature>
<dbReference type="NCBIfam" id="TIGR02937">
    <property type="entry name" value="sigma70-ECF"/>
    <property type="match status" value="1"/>
</dbReference>
<dbReference type="GO" id="GO:0003677">
    <property type="term" value="F:DNA binding"/>
    <property type="evidence" value="ECO:0007669"/>
    <property type="project" value="UniProtKB-KW"/>
</dbReference>
<keyword evidence="2" id="KW-0805">Transcription regulation</keyword>
<gene>
    <name evidence="8" type="primary">sigW_2</name>
    <name evidence="8" type="ORF">TR69_WS6001000761</name>
</gene>
<dbReference type="GO" id="GO:0006352">
    <property type="term" value="P:DNA-templated transcription initiation"/>
    <property type="evidence" value="ECO:0007669"/>
    <property type="project" value="InterPro"/>
</dbReference>
<dbReference type="GO" id="GO:0016987">
    <property type="term" value="F:sigma factor activity"/>
    <property type="evidence" value="ECO:0007669"/>
    <property type="project" value="UniProtKB-KW"/>
</dbReference>
<dbReference type="InterPro" id="IPR007627">
    <property type="entry name" value="RNA_pol_sigma70_r2"/>
</dbReference>
<dbReference type="Proteomes" id="UP000070457">
    <property type="component" value="Unassembled WGS sequence"/>
</dbReference>